<dbReference type="GeneID" id="81472471"/>
<accession>A0A7G9TBA8</accession>
<gene>
    <name evidence="1" type="ORF">IAE60_15905</name>
</gene>
<reference evidence="1 2" key="1">
    <citation type="submission" date="2020-08" db="EMBL/GenBank/DDBJ databases">
        <title>Streptomycin Non-resistant strain, P. mexicana.</title>
        <authorList>
            <person name="Ganesh-Kumar S."/>
            <person name="Zhe T."/>
            <person name="Yu Z."/>
            <person name="Min Y."/>
        </authorList>
    </citation>
    <scope>NUCLEOTIDE SEQUENCE [LARGE SCALE GENOMIC DNA]</scope>
    <source>
        <strain evidence="1 2">GTZY2</strain>
    </source>
</reference>
<evidence type="ECO:0000313" key="2">
    <source>
        <dbReference type="Proteomes" id="UP000515838"/>
    </source>
</evidence>
<name>A0A7G9TBA8_PSEMX</name>
<dbReference type="PROSITE" id="PS51257">
    <property type="entry name" value="PROKAR_LIPOPROTEIN"/>
    <property type="match status" value="1"/>
</dbReference>
<proteinExistence type="predicted"/>
<dbReference type="Proteomes" id="UP000515838">
    <property type="component" value="Chromosome"/>
</dbReference>
<dbReference type="EMBL" id="CP060731">
    <property type="protein sequence ID" value="QNN77383.1"/>
    <property type="molecule type" value="Genomic_DNA"/>
</dbReference>
<sequence>MDHIRWMSGRVSAWAISTGLAACALVWAHTVEAQEAECRNGQGLKCWFIIGEAYKAPKRVAFIARHADRGAVDGKRALEVVQVIESADIPDRYAIWDMEVDCGRRTFRILRDRAADKSGSIRQEPSHAPDWKSLEAAQYGESIAFPFACDPEVIKDRSSYLAAFAGNAYRVPDMVSQFRRVIWSEGR</sequence>
<dbReference type="RefSeq" id="WP_187572990.1">
    <property type="nucleotide sequence ID" value="NZ_CP060731.1"/>
</dbReference>
<evidence type="ECO:0000313" key="1">
    <source>
        <dbReference type="EMBL" id="QNN77383.1"/>
    </source>
</evidence>
<protein>
    <submittedName>
        <fullName evidence="1">Uncharacterized protein</fullName>
    </submittedName>
</protein>
<organism evidence="1 2">
    <name type="scientific">Pseudoxanthomonas mexicana</name>
    <dbReference type="NCBI Taxonomy" id="128785"/>
    <lineage>
        <taxon>Bacteria</taxon>
        <taxon>Pseudomonadati</taxon>
        <taxon>Pseudomonadota</taxon>
        <taxon>Gammaproteobacteria</taxon>
        <taxon>Lysobacterales</taxon>
        <taxon>Lysobacteraceae</taxon>
        <taxon>Pseudoxanthomonas</taxon>
    </lineage>
</organism>
<dbReference type="AlphaFoldDB" id="A0A7G9TBA8"/>